<dbReference type="Pfam" id="PF07093">
    <property type="entry name" value="SGT1"/>
    <property type="match status" value="1"/>
</dbReference>
<gene>
    <name evidence="2" type="ORF">K461DRAFT_253401</name>
</gene>
<accession>A0A9P4J4C6</accession>
<feature type="compositionally biased region" description="Basic and acidic residues" evidence="1">
    <location>
        <begin position="391"/>
        <end position="406"/>
    </location>
</feature>
<feature type="compositionally biased region" description="Basic and acidic residues" evidence="1">
    <location>
        <begin position="524"/>
        <end position="555"/>
    </location>
</feature>
<dbReference type="EMBL" id="ML996083">
    <property type="protein sequence ID" value="KAF2155197.1"/>
    <property type="molecule type" value="Genomic_DNA"/>
</dbReference>
<protein>
    <submittedName>
        <fullName evidence="2">SGT1-domain-containing protein</fullName>
    </submittedName>
</protein>
<dbReference type="Proteomes" id="UP000799439">
    <property type="component" value="Unassembled WGS sequence"/>
</dbReference>
<feature type="region of interest" description="Disordered" evidence="1">
    <location>
        <begin position="433"/>
        <end position="582"/>
    </location>
</feature>
<dbReference type="PANTHER" id="PTHR13060">
    <property type="entry name" value="SGT1 PROTEIN HSGT1 SUPPRESSOR OF GCR2"/>
    <property type="match status" value="1"/>
</dbReference>
<evidence type="ECO:0000256" key="1">
    <source>
        <dbReference type="SAM" id="MobiDB-lite"/>
    </source>
</evidence>
<feature type="compositionally biased region" description="Basic and acidic residues" evidence="1">
    <location>
        <begin position="464"/>
        <end position="497"/>
    </location>
</feature>
<feature type="region of interest" description="Disordered" evidence="1">
    <location>
        <begin position="391"/>
        <end position="413"/>
    </location>
</feature>
<evidence type="ECO:0000313" key="2">
    <source>
        <dbReference type="EMBL" id="KAF2155197.1"/>
    </source>
</evidence>
<feature type="compositionally biased region" description="Acidic residues" evidence="1">
    <location>
        <begin position="453"/>
        <end position="463"/>
    </location>
</feature>
<keyword evidence="3" id="KW-1185">Reference proteome</keyword>
<dbReference type="AlphaFoldDB" id="A0A9P4J4C6"/>
<name>A0A9P4J4C6_9PEZI</name>
<dbReference type="GO" id="GO:0005634">
    <property type="term" value="C:nucleus"/>
    <property type="evidence" value="ECO:0007669"/>
    <property type="project" value="TreeGrafter"/>
</dbReference>
<dbReference type="PANTHER" id="PTHR13060:SF0">
    <property type="entry name" value="PROTEIN ECDYSONELESS HOMOLOG"/>
    <property type="match status" value="1"/>
</dbReference>
<reference evidence="2" key="1">
    <citation type="journal article" date="2020" name="Stud. Mycol.">
        <title>101 Dothideomycetes genomes: a test case for predicting lifestyles and emergence of pathogens.</title>
        <authorList>
            <person name="Haridas S."/>
            <person name="Albert R."/>
            <person name="Binder M."/>
            <person name="Bloem J."/>
            <person name="Labutti K."/>
            <person name="Salamov A."/>
            <person name="Andreopoulos B."/>
            <person name="Baker S."/>
            <person name="Barry K."/>
            <person name="Bills G."/>
            <person name="Bluhm B."/>
            <person name="Cannon C."/>
            <person name="Castanera R."/>
            <person name="Culley D."/>
            <person name="Daum C."/>
            <person name="Ezra D."/>
            <person name="Gonzalez J."/>
            <person name="Henrissat B."/>
            <person name="Kuo A."/>
            <person name="Liang C."/>
            <person name="Lipzen A."/>
            <person name="Lutzoni F."/>
            <person name="Magnuson J."/>
            <person name="Mondo S."/>
            <person name="Nolan M."/>
            <person name="Ohm R."/>
            <person name="Pangilinan J."/>
            <person name="Park H.-J."/>
            <person name="Ramirez L."/>
            <person name="Alfaro M."/>
            <person name="Sun H."/>
            <person name="Tritt A."/>
            <person name="Yoshinaga Y."/>
            <person name="Zwiers L.-H."/>
            <person name="Turgeon B."/>
            <person name="Goodwin S."/>
            <person name="Spatafora J."/>
            <person name="Crous P."/>
            <person name="Grigoriev I."/>
        </authorList>
    </citation>
    <scope>NUCLEOTIDE SEQUENCE</scope>
    <source>
        <strain evidence="2">CBS 260.36</strain>
    </source>
</reference>
<comment type="caution">
    <text evidence="2">The sequence shown here is derived from an EMBL/GenBank/DDBJ whole genome shotgun (WGS) entry which is preliminary data.</text>
</comment>
<feature type="compositionally biased region" description="Acidic residues" evidence="1">
    <location>
        <begin position="556"/>
        <end position="582"/>
    </location>
</feature>
<feature type="compositionally biased region" description="Acidic residues" evidence="1">
    <location>
        <begin position="507"/>
        <end position="523"/>
    </location>
</feature>
<sequence length="621" mass="68523">MSIDADASEEGINGTGLTADIFSKRLPDDCVEFTILIIDSHIKAVTDLRQSLKAIQDAARDLTKKHLKDYIWQRDSFSISFSQAAKPSARGLSPLTWTLSGTTNFGDSISDEWLIVWLLRTLSAQFPSAWIRVEDTDGEFLLVEAANKLPKWLNPEIADHRVWMNDGKLKIIPLPSEEGTQSSNLSLEQAVDYLSKSSSQLLHDQGVEDEAFFRLRNYPSAINTSLHRTLTRIPRRLAHILHSLPAHISPAVESFYLRDPISLKPLATKDTGTLLFPPEDFVTVSTRFTRVGYAQLRSQDFSPPPSWTAVIPHMDDPKIATGMKLTCGFEMLLRDAATADKRCVREVQLLLADLDSGDDTLPTDADIASWDKTQDDEKWLDIDYADLERELRGSGDRGSDQAKAEGEGGGFGDAAAQANLRKLVERFETFMADEKAGPEGVEDSDYASSSASDSDDEGEDEAVGDNKREAETEADKDFASSMREVHNLSATDAEHQDLSAAARELALEMEDEDEGLRDEDDEAKEVMRMAEEMLAKRRAARAEGKDEGKGKGKQPEDDDEELLEGEYELSSDEDEGENDVDLDLLKNVLASFGGEHGMSGPAGNVLAQFGVKMPRDEAGGK</sequence>
<dbReference type="InterPro" id="IPR010770">
    <property type="entry name" value="Ecd"/>
</dbReference>
<organism evidence="2 3">
    <name type="scientific">Myriangium duriaei CBS 260.36</name>
    <dbReference type="NCBI Taxonomy" id="1168546"/>
    <lineage>
        <taxon>Eukaryota</taxon>
        <taxon>Fungi</taxon>
        <taxon>Dikarya</taxon>
        <taxon>Ascomycota</taxon>
        <taxon>Pezizomycotina</taxon>
        <taxon>Dothideomycetes</taxon>
        <taxon>Dothideomycetidae</taxon>
        <taxon>Myriangiales</taxon>
        <taxon>Myriangiaceae</taxon>
        <taxon>Myriangium</taxon>
    </lineage>
</organism>
<dbReference type="OrthoDB" id="27237at2759"/>
<proteinExistence type="predicted"/>
<evidence type="ECO:0000313" key="3">
    <source>
        <dbReference type="Proteomes" id="UP000799439"/>
    </source>
</evidence>